<dbReference type="Pfam" id="PF01464">
    <property type="entry name" value="SLT"/>
    <property type="match status" value="1"/>
</dbReference>
<dbReference type="Proteomes" id="UP001138802">
    <property type="component" value="Unassembled WGS sequence"/>
</dbReference>
<dbReference type="GO" id="GO:0008933">
    <property type="term" value="F:peptidoglycan lytic transglycosylase activity"/>
    <property type="evidence" value="ECO:0007669"/>
    <property type="project" value="InterPro"/>
</dbReference>
<dbReference type="PROSITE" id="PS00922">
    <property type="entry name" value="TRANSGLYCOSYLASE"/>
    <property type="match status" value="1"/>
</dbReference>
<keyword evidence="5" id="KW-1185">Reference proteome</keyword>
<feature type="domain" description="Transglycosylase SLT" evidence="3">
    <location>
        <begin position="72"/>
        <end position="169"/>
    </location>
</feature>
<dbReference type="InterPro" id="IPR008258">
    <property type="entry name" value="Transglycosylase_SLT_dom_1"/>
</dbReference>
<comment type="caution">
    <text evidence="4">The sequence shown here is derived from an EMBL/GenBank/DDBJ whole genome shotgun (WGS) entry which is preliminary data.</text>
</comment>
<evidence type="ECO:0000313" key="5">
    <source>
        <dbReference type="Proteomes" id="UP001138802"/>
    </source>
</evidence>
<name>A0A9X1B8K6_9GAMM</name>
<dbReference type="InterPro" id="IPR000189">
    <property type="entry name" value="Transglyc_AS"/>
</dbReference>
<gene>
    <name evidence="4" type="ORF">CKO25_09440</name>
</gene>
<dbReference type="SUPFAM" id="SSF53955">
    <property type="entry name" value="Lysozyme-like"/>
    <property type="match status" value="1"/>
</dbReference>
<protein>
    <recommendedName>
        <fullName evidence="3">Transglycosylase SLT domain-containing protein</fullName>
    </recommendedName>
</protein>
<evidence type="ECO:0000256" key="1">
    <source>
        <dbReference type="ARBA" id="ARBA00007734"/>
    </source>
</evidence>
<dbReference type="InterPro" id="IPR023346">
    <property type="entry name" value="Lysozyme-like_dom_sf"/>
</dbReference>
<dbReference type="AlphaFoldDB" id="A0A9X1B8K6"/>
<evidence type="ECO:0000313" key="4">
    <source>
        <dbReference type="EMBL" id="MBK1644867.1"/>
    </source>
</evidence>
<dbReference type="PANTHER" id="PTHR37423">
    <property type="entry name" value="SOLUBLE LYTIC MUREIN TRANSGLYCOSYLASE-RELATED"/>
    <property type="match status" value="1"/>
</dbReference>
<dbReference type="EMBL" id="NRSD01000008">
    <property type="protein sequence ID" value="MBK1644867.1"/>
    <property type="molecule type" value="Genomic_DNA"/>
</dbReference>
<evidence type="ECO:0000259" key="3">
    <source>
        <dbReference type="Pfam" id="PF01464"/>
    </source>
</evidence>
<sequence length="284" mass="30593">MEQMMRRPWQLLTSTLIFTTAFVSLANGGGLKDRQTTESGTVATTTVGARDSRLPIAPDRPVPSRQELVSLVERLAARHGLDLDLVHAVIRAESAYNPNAVSHAGAVGLMQVMPATAADYGVHSVDALFDPKINLETGMRHFKRLLDKYGSIGHAVMAYNAGEGALERSGGFVTYAETQRYTHGVVVSYLNKKGVRPYTPQARRVIGLEVTPAMAHAAEQRTGAELAQVAPEAPERRQLTRLSSRLSPELSKSPDSGRGLGLSRAGQTTSGIETSRPRVATNLP</sequence>
<feature type="region of interest" description="Disordered" evidence="2">
    <location>
        <begin position="225"/>
        <end position="284"/>
    </location>
</feature>
<evidence type="ECO:0000256" key="2">
    <source>
        <dbReference type="SAM" id="MobiDB-lite"/>
    </source>
</evidence>
<dbReference type="GO" id="GO:0000270">
    <property type="term" value="P:peptidoglycan metabolic process"/>
    <property type="evidence" value="ECO:0007669"/>
    <property type="project" value="InterPro"/>
</dbReference>
<dbReference type="PANTHER" id="PTHR37423:SF2">
    <property type="entry name" value="MEMBRANE-BOUND LYTIC MUREIN TRANSGLYCOSYLASE C"/>
    <property type="match status" value="1"/>
</dbReference>
<dbReference type="CDD" id="cd00254">
    <property type="entry name" value="LT-like"/>
    <property type="match status" value="1"/>
</dbReference>
<proteinExistence type="inferred from homology"/>
<reference evidence="4 5" key="1">
    <citation type="journal article" date="2020" name="Microorganisms">
        <title>Osmotic Adaptation and Compatible Solute Biosynthesis of Phototrophic Bacteria as Revealed from Genome Analyses.</title>
        <authorList>
            <person name="Imhoff J.F."/>
            <person name="Rahn T."/>
            <person name="Kunzel S."/>
            <person name="Keller A."/>
            <person name="Neulinger S.C."/>
        </authorList>
    </citation>
    <scope>NUCLEOTIDE SEQUENCE [LARGE SCALE GENOMIC DNA]</scope>
    <source>
        <strain evidence="4 5">DSM 21303</strain>
    </source>
</reference>
<accession>A0A9X1B8K6</accession>
<organism evidence="4 5">
    <name type="scientific">Thiocapsa imhoffii</name>
    <dbReference type="NCBI Taxonomy" id="382777"/>
    <lineage>
        <taxon>Bacteria</taxon>
        <taxon>Pseudomonadati</taxon>
        <taxon>Pseudomonadota</taxon>
        <taxon>Gammaproteobacteria</taxon>
        <taxon>Chromatiales</taxon>
        <taxon>Chromatiaceae</taxon>
        <taxon>Thiocapsa</taxon>
    </lineage>
</organism>
<comment type="similarity">
    <text evidence="1">Belongs to the transglycosylase Slt family.</text>
</comment>
<dbReference type="Gene3D" id="1.10.530.10">
    <property type="match status" value="1"/>
</dbReference>
<dbReference type="GO" id="GO:0016020">
    <property type="term" value="C:membrane"/>
    <property type="evidence" value="ECO:0007669"/>
    <property type="project" value="InterPro"/>
</dbReference>